<feature type="active site" description="Proton acceptor" evidence="3 4">
    <location>
        <position position="109"/>
    </location>
</feature>
<dbReference type="Gene3D" id="3.30.1600.10">
    <property type="entry name" value="SIR2/SIRT2 'Small Domain"/>
    <property type="match status" value="1"/>
</dbReference>
<organism evidence="6 7">
    <name type="scientific">Qipengyuania vulgaris</name>
    <dbReference type="NCBI Taxonomy" id="291985"/>
    <lineage>
        <taxon>Bacteria</taxon>
        <taxon>Pseudomonadati</taxon>
        <taxon>Pseudomonadota</taxon>
        <taxon>Alphaproteobacteria</taxon>
        <taxon>Sphingomonadales</taxon>
        <taxon>Erythrobacteraceae</taxon>
        <taxon>Qipengyuania</taxon>
    </lineage>
</organism>
<evidence type="ECO:0000256" key="1">
    <source>
        <dbReference type="ARBA" id="ARBA00022679"/>
    </source>
</evidence>
<evidence type="ECO:0000313" key="6">
    <source>
        <dbReference type="EMBL" id="MXO48727.1"/>
    </source>
</evidence>
<feature type="binding site" evidence="3 4">
    <location>
        <position position="120"/>
    </location>
    <ligand>
        <name>Zn(2+)</name>
        <dbReference type="ChEBI" id="CHEBI:29105"/>
    </ligand>
</feature>
<dbReference type="PANTHER" id="PTHR11085">
    <property type="entry name" value="NAD-DEPENDENT PROTEIN DEACYLASE SIRTUIN-5, MITOCHONDRIAL-RELATED"/>
    <property type="match status" value="1"/>
</dbReference>
<keyword evidence="1" id="KW-0808">Transferase</keyword>
<comment type="subcellular location">
    <subcellularLocation>
        <location evidence="3">Cytoplasm</location>
    </subcellularLocation>
</comment>
<dbReference type="InterPro" id="IPR026591">
    <property type="entry name" value="Sirtuin_cat_small_dom_sf"/>
</dbReference>
<comment type="catalytic activity">
    <reaction evidence="3">
        <text>N(6)-acetyl-L-lysyl-[protein] + NAD(+) + H2O = 2''-O-acetyl-ADP-D-ribose + nicotinamide + L-lysyl-[protein]</text>
        <dbReference type="Rhea" id="RHEA:43636"/>
        <dbReference type="Rhea" id="RHEA-COMP:9752"/>
        <dbReference type="Rhea" id="RHEA-COMP:10731"/>
        <dbReference type="ChEBI" id="CHEBI:15377"/>
        <dbReference type="ChEBI" id="CHEBI:17154"/>
        <dbReference type="ChEBI" id="CHEBI:29969"/>
        <dbReference type="ChEBI" id="CHEBI:57540"/>
        <dbReference type="ChEBI" id="CHEBI:61930"/>
        <dbReference type="ChEBI" id="CHEBI:83767"/>
        <dbReference type="EC" id="2.3.1.286"/>
    </reaction>
</comment>
<evidence type="ECO:0000259" key="5">
    <source>
        <dbReference type="PROSITE" id="PS50305"/>
    </source>
</evidence>
<comment type="caution">
    <text evidence="6">The sequence shown here is derived from an EMBL/GenBank/DDBJ whole genome shotgun (WGS) entry which is preliminary data.</text>
</comment>
<dbReference type="GO" id="GO:0036055">
    <property type="term" value="F:protein-succinyllysine desuccinylase activity"/>
    <property type="evidence" value="ECO:0007669"/>
    <property type="project" value="UniProtKB-UniRule"/>
</dbReference>
<keyword evidence="2 3" id="KW-0520">NAD</keyword>
<dbReference type="HAMAP" id="MF_01121">
    <property type="entry name" value="Sirtuin_ClassIII"/>
    <property type="match status" value="1"/>
</dbReference>
<dbReference type="EC" id="2.3.1.286" evidence="3"/>
<comment type="function">
    <text evidence="3">NAD-dependent lysine deacetylase and desuccinylase that specifically removes acetyl and succinyl groups on target proteins. Modulates the activities of several proteins which are inactive in their acylated form.</text>
</comment>
<dbReference type="SUPFAM" id="SSF52467">
    <property type="entry name" value="DHS-like NAD/FAD-binding domain"/>
    <property type="match status" value="1"/>
</dbReference>
<feature type="binding site" evidence="3">
    <location>
        <position position="56"/>
    </location>
    <ligand>
        <name>substrate</name>
    </ligand>
</feature>
<dbReference type="GO" id="GO:0005737">
    <property type="term" value="C:cytoplasm"/>
    <property type="evidence" value="ECO:0007669"/>
    <property type="project" value="UniProtKB-SubCell"/>
</dbReference>
<dbReference type="OrthoDB" id="9800582at2"/>
<evidence type="ECO:0000256" key="2">
    <source>
        <dbReference type="ARBA" id="ARBA00023027"/>
    </source>
</evidence>
<feature type="domain" description="Deacetylase sirtuin-type" evidence="5">
    <location>
        <begin position="1"/>
        <end position="233"/>
    </location>
</feature>
<dbReference type="EMBL" id="WTYC01000005">
    <property type="protein sequence ID" value="MXO48727.1"/>
    <property type="molecule type" value="Genomic_DNA"/>
</dbReference>
<dbReference type="Proteomes" id="UP000448199">
    <property type="component" value="Unassembled WGS sequence"/>
</dbReference>
<keyword evidence="3 4" id="KW-0862">Zinc</keyword>
<comment type="catalytic activity">
    <reaction evidence="3">
        <text>N(6)-succinyl-L-lysyl-[protein] + NAD(+) + H2O = 2''-O-succinyl-ADP-D-ribose + nicotinamide + L-lysyl-[protein]</text>
        <dbReference type="Rhea" id="RHEA:47668"/>
        <dbReference type="Rhea" id="RHEA-COMP:9752"/>
        <dbReference type="Rhea" id="RHEA-COMP:11877"/>
        <dbReference type="ChEBI" id="CHEBI:15377"/>
        <dbReference type="ChEBI" id="CHEBI:17154"/>
        <dbReference type="ChEBI" id="CHEBI:29969"/>
        <dbReference type="ChEBI" id="CHEBI:57540"/>
        <dbReference type="ChEBI" id="CHEBI:87830"/>
        <dbReference type="ChEBI" id="CHEBI:87832"/>
    </reaction>
</comment>
<feature type="binding site" evidence="3">
    <location>
        <begin position="175"/>
        <end position="177"/>
    </location>
    <ligand>
        <name>NAD(+)</name>
        <dbReference type="ChEBI" id="CHEBI:57540"/>
    </ligand>
</feature>
<name>A0A844XU23_9SPHN</name>
<protein>
    <recommendedName>
        <fullName evidence="3">NAD-dependent protein deacylase</fullName>
        <ecNumber evidence="3">2.3.1.286</ecNumber>
    </recommendedName>
    <alternativeName>
        <fullName evidence="3">Regulatory protein SIR2 homolog</fullName>
    </alternativeName>
</protein>
<evidence type="ECO:0000256" key="4">
    <source>
        <dbReference type="PROSITE-ProRule" id="PRU00236"/>
    </source>
</evidence>
<dbReference type="PROSITE" id="PS50305">
    <property type="entry name" value="SIRTUIN"/>
    <property type="match status" value="1"/>
</dbReference>
<feature type="binding site" evidence="3">
    <location>
        <begin position="12"/>
        <end position="31"/>
    </location>
    <ligand>
        <name>NAD(+)</name>
        <dbReference type="ChEBI" id="CHEBI:57540"/>
    </ligand>
</feature>
<feature type="binding site" evidence="3 4">
    <location>
        <position position="117"/>
    </location>
    <ligand>
        <name>Zn(2+)</name>
        <dbReference type="ChEBI" id="CHEBI:29105"/>
    </ligand>
</feature>
<accession>A0A844XU23</accession>
<dbReference type="InterPro" id="IPR027546">
    <property type="entry name" value="Sirtuin_class_III"/>
</dbReference>
<dbReference type="Gene3D" id="3.40.50.1220">
    <property type="entry name" value="TPP-binding domain"/>
    <property type="match status" value="1"/>
</dbReference>
<dbReference type="GO" id="GO:0017136">
    <property type="term" value="F:histone deacetylase activity, NAD-dependent"/>
    <property type="evidence" value="ECO:0007669"/>
    <property type="project" value="TreeGrafter"/>
</dbReference>
<dbReference type="Pfam" id="PF02146">
    <property type="entry name" value="SIR2"/>
    <property type="match status" value="1"/>
</dbReference>
<evidence type="ECO:0000313" key="7">
    <source>
        <dbReference type="Proteomes" id="UP000448199"/>
    </source>
</evidence>
<feature type="binding site" evidence="3 4">
    <location>
        <position position="139"/>
    </location>
    <ligand>
        <name>Zn(2+)</name>
        <dbReference type="ChEBI" id="CHEBI:29105"/>
    </ligand>
</feature>
<keyword evidence="3" id="KW-0963">Cytoplasm</keyword>
<dbReference type="AlphaFoldDB" id="A0A844XU23"/>
<dbReference type="InterPro" id="IPR026590">
    <property type="entry name" value="Ssirtuin_cat_dom"/>
</dbReference>
<comment type="cofactor">
    <cofactor evidence="3">
        <name>Zn(2+)</name>
        <dbReference type="ChEBI" id="CHEBI:29105"/>
    </cofactor>
    <text evidence="3">Binds 1 zinc ion per subunit.</text>
</comment>
<dbReference type="InterPro" id="IPR003000">
    <property type="entry name" value="Sirtuin"/>
</dbReference>
<keyword evidence="7" id="KW-1185">Reference proteome</keyword>
<dbReference type="GO" id="GO:0008270">
    <property type="term" value="F:zinc ion binding"/>
    <property type="evidence" value="ECO:0007669"/>
    <property type="project" value="UniProtKB-UniRule"/>
</dbReference>
<feature type="binding site" evidence="3">
    <location>
        <begin position="91"/>
        <end position="94"/>
    </location>
    <ligand>
        <name>NAD(+)</name>
        <dbReference type="ChEBI" id="CHEBI:57540"/>
    </ligand>
</feature>
<keyword evidence="3 4" id="KW-0479">Metal-binding</keyword>
<feature type="binding site" evidence="3">
    <location>
        <begin position="201"/>
        <end position="203"/>
    </location>
    <ligand>
        <name>NAD(+)</name>
        <dbReference type="ChEBI" id="CHEBI:57540"/>
    </ligand>
</feature>
<feature type="binding site" evidence="3 4">
    <location>
        <position position="136"/>
    </location>
    <ligand>
        <name>Zn(2+)</name>
        <dbReference type="ChEBI" id="CHEBI:29105"/>
    </ligand>
</feature>
<comment type="similarity">
    <text evidence="3">Belongs to the sirtuin family. Class III subfamily.</text>
</comment>
<comment type="domain">
    <text evidence="3">2 residues (Tyr-56 and Arg-59) present in a large hydrophobic pocket are probably involved in substrate specificity. They are important for desuccinylation activity, but dispensable for deacetylation activity.</text>
</comment>
<dbReference type="GO" id="GO:0070403">
    <property type="term" value="F:NAD+ binding"/>
    <property type="evidence" value="ECO:0007669"/>
    <property type="project" value="UniProtKB-UniRule"/>
</dbReference>
<sequence>MTNIRNIVVLTGAGISAESGIDTFRDAGGLWEQHRVEDVATPEGFARDPELVQRFYDARREAVRKVSPNAAHEALARLDAEWEGDLLIVTQNVDDLHERAGAKRVLHMHGELLSALCSRCEARHRWSAPLLGQPSCPGCGEQALRPDVVWFGEMPYEMDRIYAALHRADLFVSIGTSGAVYPAAGFVREARELGARTLELNLERGEGSYWFDESRQGKAGKLVPEWVSQILDT</sequence>
<dbReference type="CDD" id="cd01412">
    <property type="entry name" value="SIRT5_Af1_CobB"/>
    <property type="match status" value="1"/>
</dbReference>
<proteinExistence type="inferred from homology"/>
<dbReference type="PANTHER" id="PTHR11085:SF4">
    <property type="entry name" value="NAD-DEPENDENT PROTEIN DEACYLASE"/>
    <property type="match status" value="1"/>
</dbReference>
<gene>
    <name evidence="3" type="primary">cobB</name>
    <name evidence="6" type="ORF">GRI69_10715</name>
</gene>
<dbReference type="RefSeq" id="WP_160728276.1">
    <property type="nucleotide sequence ID" value="NZ_WTYC01000005.1"/>
</dbReference>
<evidence type="ECO:0000256" key="3">
    <source>
        <dbReference type="HAMAP-Rule" id="MF_01121"/>
    </source>
</evidence>
<reference evidence="6 7" key="1">
    <citation type="submission" date="2019-12" db="EMBL/GenBank/DDBJ databases">
        <title>Genomic-based taxomic classification of the family Erythrobacteraceae.</title>
        <authorList>
            <person name="Xu L."/>
        </authorList>
    </citation>
    <scope>NUCLEOTIDE SEQUENCE [LARGE SCALE GENOMIC DNA]</scope>
    <source>
        <strain evidence="6 7">DSM 17792</strain>
    </source>
</reference>
<feature type="binding site" evidence="3">
    <location>
        <position position="219"/>
    </location>
    <ligand>
        <name>NAD(+)</name>
        <dbReference type="ChEBI" id="CHEBI:57540"/>
    </ligand>
</feature>
<dbReference type="InterPro" id="IPR029035">
    <property type="entry name" value="DHS-like_NAD/FAD-binding_dom"/>
</dbReference>
<dbReference type="GO" id="GO:0036054">
    <property type="term" value="F:protein-malonyllysine demalonylase activity"/>
    <property type="evidence" value="ECO:0007669"/>
    <property type="project" value="InterPro"/>
</dbReference>
<dbReference type="InterPro" id="IPR050134">
    <property type="entry name" value="NAD-dep_sirtuin_deacylases"/>
</dbReference>
<feature type="binding site" evidence="3">
    <location>
        <position position="59"/>
    </location>
    <ligand>
        <name>substrate</name>
    </ligand>
</feature>